<feature type="transmembrane region" description="Helical" evidence="12">
    <location>
        <begin position="413"/>
        <end position="430"/>
    </location>
</feature>
<comment type="function">
    <text evidence="10">May be a proton symporter involved in the uptake of osmolytes such as proline and glycine betaine.</text>
</comment>
<dbReference type="SUPFAM" id="SSF103473">
    <property type="entry name" value="MFS general substrate transporter"/>
    <property type="match status" value="1"/>
</dbReference>
<evidence type="ECO:0000256" key="10">
    <source>
        <dbReference type="ARBA" id="ARBA00037295"/>
    </source>
</evidence>
<evidence type="ECO:0000256" key="11">
    <source>
        <dbReference type="ARBA" id="ARBA00039918"/>
    </source>
</evidence>
<feature type="transmembrane region" description="Helical" evidence="12">
    <location>
        <begin position="92"/>
        <end position="110"/>
    </location>
</feature>
<dbReference type="PANTHER" id="PTHR43045:SF1">
    <property type="entry name" value="SHIKIMATE TRANSPORTER"/>
    <property type="match status" value="1"/>
</dbReference>
<dbReference type="KEGG" id="ams:AMIS_23810"/>
<dbReference type="OrthoDB" id="9066401at2"/>
<evidence type="ECO:0000259" key="13">
    <source>
        <dbReference type="PROSITE" id="PS50850"/>
    </source>
</evidence>
<feature type="transmembrane region" description="Helical" evidence="12">
    <location>
        <begin position="317"/>
        <end position="336"/>
    </location>
</feature>
<comment type="subcellular location">
    <subcellularLocation>
        <location evidence="1">Cell inner membrane</location>
        <topology evidence="1">Multi-pass membrane protein</topology>
    </subcellularLocation>
</comment>
<keyword evidence="4" id="KW-1003">Cell membrane</keyword>
<dbReference type="PROSITE" id="PS00216">
    <property type="entry name" value="SUGAR_TRANSPORT_1"/>
    <property type="match status" value="1"/>
</dbReference>
<keyword evidence="8 12" id="KW-1133">Transmembrane helix</keyword>
<feature type="domain" description="Major facilitator superfamily (MFS) profile" evidence="13">
    <location>
        <begin position="19"/>
        <end position="435"/>
    </location>
</feature>
<dbReference type="GO" id="GO:0015293">
    <property type="term" value="F:symporter activity"/>
    <property type="evidence" value="ECO:0007669"/>
    <property type="project" value="UniProtKB-KW"/>
</dbReference>
<keyword evidence="7" id="KW-0769">Symport</keyword>
<evidence type="ECO:0000256" key="8">
    <source>
        <dbReference type="ARBA" id="ARBA00022989"/>
    </source>
</evidence>
<dbReference type="PANTHER" id="PTHR43045">
    <property type="entry name" value="SHIKIMATE TRANSPORTER"/>
    <property type="match status" value="1"/>
</dbReference>
<dbReference type="Proteomes" id="UP000007882">
    <property type="component" value="Chromosome"/>
</dbReference>
<dbReference type="Gene3D" id="1.20.1250.20">
    <property type="entry name" value="MFS general substrate transporter like domains"/>
    <property type="match status" value="1"/>
</dbReference>
<feature type="transmembrane region" description="Helical" evidence="12">
    <location>
        <begin position="261"/>
        <end position="280"/>
    </location>
</feature>
<dbReference type="NCBIfam" id="TIGR00883">
    <property type="entry name" value="2A0106"/>
    <property type="match status" value="1"/>
</dbReference>
<evidence type="ECO:0000256" key="5">
    <source>
        <dbReference type="ARBA" id="ARBA00022519"/>
    </source>
</evidence>
<evidence type="ECO:0000256" key="6">
    <source>
        <dbReference type="ARBA" id="ARBA00022692"/>
    </source>
</evidence>
<keyword evidence="9 12" id="KW-0472">Membrane</keyword>
<dbReference type="CDD" id="cd17369">
    <property type="entry name" value="MFS_ShiA_like"/>
    <property type="match status" value="1"/>
</dbReference>
<gene>
    <name evidence="14" type="ordered locus">AMIS_23810</name>
</gene>
<comment type="similarity">
    <text evidence="2">Belongs to the major facilitator superfamily. Metabolite:H+ Symporter (MHS) family (TC 2.A.1.6) family.</text>
</comment>
<evidence type="ECO:0000256" key="4">
    <source>
        <dbReference type="ARBA" id="ARBA00022475"/>
    </source>
</evidence>
<protein>
    <recommendedName>
        <fullName evidence="11">Putative proline/betaine transporter</fullName>
    </recommendedName>
</protein>
<evidence type="ECO:0000256" key="2">
    <source>
        <dbReference type="ARBA" id="ARBA00008240"/>
    </source>
</evidence>
<feature type="transmembrane region" description="Helical" evidence="12">
    <location>
        <begin position="342"/>
        <end position="360"/>
    </location>
</feature>
<feature type="transmembrane region" description="Helical" evidence="12">
    <location>
        <begin position="56"/>
        <end position="80"/>
    </location>
</feature>
<evidence type="ECO:0000256" key="12">
    <source>
        <dbReference type="SAM" id="Phobius"/>
    </source>
</evidence>
<feature type="transmembrane region" description="Helical" evidence="12">
    <location>
        <begin position="164"/>
        <end position="184"/>
    </location>
</feature>
<organism evidence="14 15">
    <name type="scientific">Actinoplanes missouriensis (strain ATCC 14538 / DSM 43046 / CBS 188.64 / JCM 3121 / NBRC 102363 / NCIMB 12654 / NRRL B-3342 / UNCC 431)</name>
    <dbReference type="NCBI Taxonomy" id="512565"/>
    <lineage>
        <taxon>Bacteria</taxon>
        <taxon>Bacillati</taxon>
        <taxon>Actinomycetota</taxon>
        <taxon>Actinomycetes</taxon>
        <taxon>Micromonosporales</taxon>
        <taxon>Micromonosporaceae</taxon>
        <taxon>Actinoplanes</taxon>
    </lineage>
</organism>
<feature type="transmembrane region" description="Helical" evidence="12">
    <location>
        <begin position="31"/>
        <end position="50"/>
    </location>
</feature>
<dbReference type="EMBL" id="AP012319">
    <property type="protein sequence ID" value="BAL87601.1"/>
    <property type="molecule type" value="Genomic_DNA"/>
</dbReference>
<accession>I0H3L4</accession>
<dbReference type="RefSeq" id="WP_014442496.1">
    <property type="nucleotide sequence ID" value="NC_017093.1"/>
</dbReference>
<name>I0H3L4_ACTM4</name>
<dbReference type="FunFam" id="1.20.1250.20:FF:000001">
    <property type="entry name" value="Dicarboxylate MFS transporter"/>
    <property type="match status" value="1"/>
</dbReference>
<dbReference type="PROSITE" id="PS50850">
    <property type="entry name" value="MFS"/>
    <property type="match status" value="1"/>
</dbReference>
<dbReference type="GO" id="GO:0005886">
    <property type="term" value="C:plasma membrane"/>
    <property type="evidence" value="ECO:0007669"/>
    <property type="project" value="UniProtKB-SubCell"/>
</dbReference>
<keyword evidence="15" id="KW-1185">Reference proteome</keyword>
<evidence type="ECO:0000256" key="7">
    <source>
        <dbReference type="ARBA" id="ARBA00022847"/>
    </source>
</evidence>
<evidence type="ECO:0000313" key="14">
    <source>
        <dbReference type="EMBL" id="BAL87601.1"/>
    </source>
</evidence>
<reference evidence="14 15" key="1">
    <citation type="submission" date="2012-02" db="EMBL/GenBank/DDBJ databases">
        <title>Complete genome sequence of Actinoplanes missouriensis 431 (= NBRC 102363).</title>
        <authorList>
            <person name="Ohnishi Y."/>
            <person name="Ishikawa J."/>
            <person name="Sekine M."/>
            <person name="Hosoyama A."/>
            <person name="Harada T."/>
            <person name="Narita H."/>
            <person name="Hata T."/>
            <person name="Konno Y."/>
            <person name="Tutikane K."/>
            <person name="Fujita N."/>
            <person name="Horinouchi S."/>
            <person name="Hayakawa M."/>
        </authorList>
    </citation>
    <scope>NUCLEOTIDE SEQUENCE [LARGE SCALE GENOMIC DNA]</scope>
    <source>
        <strain evidence="15">ATCC 14538 / DSM 43046 / CBS 188.64 / JCM 3121 / NBRC 102363 / NCIMB 12654 / NRRL B-3342 / UNCC 431</strain>
    </source>
</reference>
<dbReference type="InterPro" id="IPR005828">
    <property type="entry name" value="MFS_sugar_transport-like"/>
</dbReference>
<keyword evidence="3" id="KW-0813">Transport</keyword>
<dbReference type="HOGENOM" id="CLU_001265_39_5_11"/>
<proteinExistence type="inferred from homology"/>
<evidence type="ECO:0000313" key="15">
    <source>
        <dbReference type="Proteomes" id="UP000007882"/>
    </source>
</evidence>
<feature type="transmembrane region" description="Helical" evidence="12">
    <location>
        <begin position="196"/>
        <end position="215"/>
    </location>
</feature>
<sequence length="449" mass="48299">MSTTATTETDARRAPIVKVVFASLVGTAVEWYDFFLYGSAAALVFGTLFFPQSDPVTGTLLAFGTYALGFVARPLGGVVFGHFGDRLGRKKMLVVSLMLMGLATVAIGLLPTYASIGIAAPILLLTCRLLQGFAVGGEWGGAVLMAAEHGDDARRGFWSSWPQAGVALGNLLATGVLWVLALVQSQEAFESWGWRIPFLLSAVLVLVGLWVRLTVEESPVFRQAQEQLAAKKENHQPLLEVIRRYPREILLAMGMRLAENIGYYLVTVISITYLTTYAGSASDKSMILTALLIGSAVQFVIIPLIGGLSDRVGRRPLYLTGAAGLAIWMFFFFDLVDTRSEPLIILAILVGLVLHALMYAPQAAFFSELFGTSVRYTGASVGYQLASILAGALAPIIALRLLGDVDTPNTTAVAIYMTVASVLTIVAVLASKETARTSLRHDRTLDDAR</sequence>
<keyword evidence="5" id="KW-0997">Cell inner membrane</keyword>
<dbReference type="eggNOG" id="COG0477">
    <property type="taxonomic scope" value="Bacteria"/>
</dbReference>
<dbReference type="InterPro" id="IPR020846">
    <property type="entry name" value="MFS_dom"/>
</dbReference>
<dbReference type="InterPro" id="IPR005829">
    <property type="entry name" value="Sugar_transporter_CS"/>
</dbReference>
<dbReference type="InterPro" id="IPR036259">
    <property type="entry name" value="MFS_trans_sf"/>
</dbReference>
<evidence type="ECO:0000256" key="1">
    <source>
        <dbReference type="ARBA" id="ARBA00004429"/>
    </source>
</evidence>
<feature type="transmembrane region" description="Helical" evidence="12">
    <location>
        <begin position="381"/>
        <end position="401"/>
    </location>
</feature>
<evidence type="ECO:0000256" key="9">
    <source>
        <dbReference type="ARBA" id="ARBA00023136"/>
    </source>
</evidence>
<dbReference type="AlphaFoldDB" id="I0H3L4"/>
<evidence type="ECO:0000256" key="3">
    <source>
        <dbReference type="ARBA" id="ARBA00022448"/>
    </source>
</evidence>
<dbReference type="InterPro" id="IPR004736">
    <property type="entry name" value="MHS_symport"/>
</dbReference>
<keyword evidence="6 12" id="KW-0812">Transmembrane</keyword>
<dbReference type="Pfam" id="PF00083">
    <property type="entry name" value="Sugar_tr"/>
    <property type="match status" value="2"/>
</dbReference>
<feature type="transmembrane region" description="Helical" evidence="12">
    <location>
        <begin position="286"/>
        <end position="305"/>
    </location>
</feature>
<dbReference type="STRING" id="512565.AMIS_23810"/>
<dbReference type="PATRIC" id="fig|512565.3.peg.2378"/>